<dbReference type="InterPro" id="IPR036185">
    <property type="entry name" value="DNA_heli_DnaB-like_N_sf"/>
</dbReference>
<evidence type="ECO:0000256" key="3">
    <source>
        <dbReference type="ARBA" id="ARBA00022515"/>
    </source>
</evidence>
<dbReference type="Pfam" id="PF03796">
    <property type="entry name" value="DnaB_C"/>
    <property type="match status" value="1"/>
</dbReference>
<dbReference type="SUPFAM" id="SSF48024">
    <property type="entry name" value="N-terminal domain of DnaB helicase"/>
    <property type="match status" value="1"/>
</dbReference>
<dbReference type="EMBL" id="BMKF01000001">
    <property type="protein sequence ID" value="GGB61462.1"/>
    <property type="molecule type" value="Genomic_DNA"/>
</dbReference>
<keyword evidence="8 14" id="KW-0067">ATP-binding</keyword>
<dbReference type="EC" id="5.6.2.3" evidence="13 14"/>
<dbReference type="SUPFAM" id="SSF52540">
    <property type="entry name" value="P-loop containing nucleoside triphosphate hydrolases"/>
    <property type="match status" value="1"/>
</dbReference>
<keyword evidence="7 14" id="KW-0347">Helicase</keyword>
<evidence type="ECO:0000256" key="4">
    <source>
        <dbReference type="ARBA" id="ARBA00022705"/>
    </source>
</evidence>
<comment type="function">
    <text evidence="11 14">The main replicative DNA helicase, it participates in initiation and elongation during chromosome replication. Travels ahead of the DNA replisome, separating dsDNA into templates for DNA synthesis. A processive ATP-dependent 5'-3' DNA helicase it has DNA-dependent ATPase activity.</text>
</comment>
<dbReference type="NCBIfam" id="TIGR00665">
    <property type="entry name" value="DnaB"/>
    <property type="match status" value="1"/>
</dbReference>
<dbReference type="InterPro" id="IPR007692">
    <property type="entry name" value="DNA_helicase_DnaB"/>
</dbReference>
<evidence type="ECO:0000313" key="17">
    <source>
        <dbReference type="Proteomes" id="UP000628854"/>
    </source>
</evidence>
<keyword evidence="6 14" id="KW-0378">Hydrolase</keyword>
<proteinExistence type="inferred from homology"/>
<dbReference type="Pfam" id="PF00772">
    <property type="entry name" value="DnaB"/>
    <property type="match status" value="1"/>
</dbReference>
<comment type="catalytic activity">
    <reaction evidence="12 14">
        <text>ATP + H2O = ADP + phosphate + H(+)</text>
        <dbReference type="Rhea" id="RHEA:13065"/>
        <dbReference type="ChEBI" id="CHEBI:15377"/>
        <dbReference type="ChEBI" id="CHEBI:15378"/>
        <dbReference type="ChEBI" id="CHEBI:30616"/>
        <dbReference type="ChEBI" id="CHEBI:43474"/>
        <dbReference type="ChEBI" id="CHEBI:456216"/>
        <dbReference type="EC" id="5.6.2.3"/>
    </reaction>
</comment>
<keyword evidence="9 14" id="KW-0238">DNA-binding</keyword>
<dbReference type="GO" id="GO:0004386">
    <property type="term" value="F:helicase activity"/>
    <property type="evidence" value="ECO:0007669"/>
    <property type="project" value="UniProtKB-KW"/>
</dbReference>
<dbReference type="Gene3D" id="3.40.50.300">
    <property type="entry name" value="P-loop containing nucleotide triphosphate hydrolases"/>
    <property type="match status" value="1"/>
</dbReference>
<comment type="caution">
    <text evidence="16">The sequence shown here is derived from an EMBL/GenBank/DDBJ whole genome shotgun (WGS) entry which is preliminary data.</text>
</comment>
<dbReference type="PROSITE" id="PS51199">
    <property type="entry name" value="SF4_HELICASE"/>
    <property type="match status" value="1"/>
</dbReference>
<dbReference type="InterPro" id="IPR007694">
    <property type="entry name" value="DNA_helicase_DnaB-like_C"/>
</dbReference>
<keyword evidence="17" id="KW-1185">Reference proteome</keyword>
<evidence type="ECO:0000256" key="10">
    <source>
        <dbReference type="ARBA" id="ARBA00023235"/>
    </source>
</evidence>
<dbReference type="InterPro" id="IPR016136">
    <property type="entry name" value="DNA_helicase_N/primase_C"/>
</dbReference>
<evidence type="ECO:0000256" key="11">
    <source>
        <dbReference type="ARBA" id="ARBA00044932"/>
    </source>
</evidence>
<dbReference type="PANTHER" id="PTHR30153">
    <property type="entry name" value="REPLICATIVE DNA HELICASE DNAB"/>
    <property type="match status" value="1"/>
</dbReference>
<evidence type="ECO:0000256" key="5">
    <source>
        <dbReference type="ARBA" id="ARBA00022741"/>
    </source>
</evidence>
<evidence type="ECO:0000256" key="14">
    <source>
        <dbReference type="RuleBase" id="RU362085"/>
    </source>
</evidence>
<dbReference type="InterPro" id="IPR007693">
    <property type="entry name" value="DNA_helicase_DnaB-like_N"/>
</dbReference>
<evidence type="ECO:0000256" key="7">
    <source>
        <dbReference type="ARBA" id="ARBA00022806"/>
    </source>
</evidence>
<evidence type="ECO:0000256" key="2">
    <source>
        <dbReference type="ARBA" id="ARBA00011643"/>
    </source>
</evidence>
<feature type="domain" description="SF4 helicase" evidence="15">
    <location>
        <begin position="185"/>
        <end position="489"/>
    </location>
</feature>
<evidence type="ECO:0000256" key="9">
    <source>
        <dbReference type="ARBA" id="ARBA00023125"/>
    </source>
</evidence>
<keyword evidence="10" id="KW-0413">Isomerase</keyword>
<keyword evidence="4 14" id="KW-0235">DNA replication</keyword>
<evidence type="ECO:0000313" key="16">
    <source>
        <dbReference type="EMBL" id="GGB61462.1"/>
    </source>
</evidence>
<keyword evidence="3 14" id="KW-0639">Primosome</keyword>
<comment type="subunit">
    <text evidence="2">Homohexamer.</text>
</comment>
<dbReference type="InterPro" id="IPR027417">
    <property type="entry name" value="P-loop_NTPase"/>
</dbReference>
<sequence length="495" mass="54779">MNDMSNPPSTVEVPHNLSAEAAVIGAILYDNNAFQRVADTLRPGDFYSIPHQEIFEVCSNMIQSGRVADGITLREHFEKADKLQEIGGAAYLAELLDSAAFGPEISDYAHMIRDFSMRRELIDIGASVQQRAFRPGPDENGDRQMELAERALFDLADRGSSGRGFHTFASALKESLQMAEAAYQRDGKIAGIASHLDDLDQKLGGFHRSDLVILAGRPSMGKTTLATNIAFNAAHACKREVQEDGSKKTVEGAVVAFFSLEMSCEQLATRIIAERTGINAHRIRQGDLDKHDFEKIREATEELQNLPLYIDDQGGISVSQLAARARRLKRTVGLDMVVIDYLQLLTASTGKSGESRVQEITQITMSLKALAKDLNVPVVALSQLSRAVEQRDDKRPQLSDLRESGSIEQDADVVMFVYRESYYLERTEPQAGGDDPQAAEKWTKWRQRMDEVYGTAEVIIGKQRHGPIGRVVLAFDANTTRFGNLDRAPADDGYE</sequence>
<evidence type="ECO:0000256" key="13">
    <source>
        <dbReference type="NCBIfam" id="TIGR00665"/>
    </source>
</evidence>
<dbReference type="PANTHER" id="PTHR30153:SF2">
    <property type="entry name" value="REPLICATIVE DNA HELICASE"/>
    <property type="match status" value="1"/>
</dbReference>
<name>A0ABQ1J8W1_9PROT</name>
<dbReference type="RefSeq" id="WP_084393525.1">
    <property type="nucleotide sequence ID" value="NZ_BMKF01000001.1"/>
</dbReference>
<evidence type="ECO:0000259" key="15">
    <source>
        <dbReference type="PROSITE" id="PS51199"/>
    </source>
</evidence>
<keyword evidence="5 14" id="KW-0547">Nucleotide-binding</keyword>
<comment type="similarity">
    <text evidence="1 14">Belongs to the helicase family. DnaB subfamily.</text>
</comment>
<evidence type="ECO:0000256" key="6">
    <source>
        <dbReference type="ARBA" id="ARBA00022801"/>
    </source>
</evidence>
<evidence type="ECO:0000256" key="1">
    <source>
        <dbReference type="ARBA" id="ARBA00008428"/>
    </source>
</evidence>
<accession>A0ABQ1J8W1</accession>
<evidence type="ECO:0000256" key="8">
    <source>
        <dbReference type="ARBA" id="ARBA00022840"/>
    </source>
</evidence>
<evidence type="ECO:0000256" key="12">
    <source>
        <dbReference type="ARBA" id="ARBA00048954"/>
    </source>
</evidence>
<dbReference type="Gene3D" id="1.10.860.10">
    <property type="entry name" value="DNAb Helicase, Chain A"/>
    <property type="match status" value="1"/>
</dbReference>
<organism evidence="16 17">
    <name type="scientific">Henriciella pelagia</name>
    <dbReference type="NCBI Taxonomy" id="1977912"/>
    <lineage>
        <taxon>Bacteria</taxon>
        <taxon>Pseudomonadati</taxon>
        <taxon>Pseudomonadota</taxon>
        <taxon>Alphaproteobacteria</taxon>
        <taxon>Hyphomonadales</taxon>
        <taxon>Hyphomonadaceae</taxon>
        <taxon>Henriciella</taxon>
    </lineage>
</organism>
<reference evidence="17" key="1">
    <citation type="journal article" date="2019" name="Int. J. Syst. Evol. Microbiol.">
        <title>The Global Catalogue of Microorganisms (GCM) 10K type strain sequencing project: providing services to taxonomists for standard genome sequencing and annotation.</title>
        <authorList>
            <consortium name="The Broad Institute Genomics Platform"/>
            <consortium name="The Broad Institute Genome Sequencing Center for Infectious Disease"/>
            <person name="Wu L."/>
            <person name="Ma J."/>
        </authorList>
    </citation>
    <scope>NUCLEOTIDE SEQUENCE [LARGE SCALE GENOMIC DNA]</scope>
    <source>
        <strain evidence="17">CGMCC 1.15928</strain>
    </source>
</reference>
<dbReference type="NCBIfam" id="NF006606">
    <property type="entry name" value="PRK09165.1"/>
    <property type="match status" value="1"/>
</dbReference>
<dbReference type="Proteomes" id="UP000628854">
    <property type="component" value="Unassembled WGS sequence"/>
</dbReference>
<dbReference type="CDD" id="cd00984">
    <property type="entry name" value="DnaB_C"/>
    <property type="match status" value="1"/>
</dbReference>
<gene>
    <name evidence="16" type="ORF">GCM10011503_07560</name>
</gene>
<protein>
    <recommendedName>
        <fullName evidence="13 14">Replicative DNA helicase</fullName>
        <ecNumber evidence="13 14">5.6.2.3</ecNumber>
    </recommendedName>
</protein>